<dbReference type="SMART" id="SM00164">
    <property type="entry name" value="TBC"/>
    <property type="match status" value="1"/>
</dbReference>
<dbReference type="Proteomes" id="UP000179807">
    <property type="component" value="Unassembled WGS sequence"/>
</dbReference>
<gene>
    <name evidence="4" type="ORF">TRFO_38856</name>
</gene>
<dbReference type="PANTHER" id="PTHR22957:SF337">
    <property type="entry name" value="TBC1 DOMAIN FAMILY MEMBER 5"/>
    <property type="match status" value="1"/>
</dbReference>
<feature type="region of interest" description="Disordered" evidence="2">
    <location>
        <begin position="494"/>
        <end position="796"/>
    </location>
</feature>
<dbReference type="OrthoDB" id="27140at2759"/>
<evidence type="ECO:0000256" key="1">
    <source>
        <dbReference type="ARBA" id="ARBA00022468"/>
    </source>
</evidence>
<dbReference type="RefSeq" id="XP_068348104.1">
    <property type="nucleotide sequence ID" value="XM_068512293.1"/>
</dbReference>
<evidence type="ECO:0000313" key="4">
    <source>
        <dbReference type="EMBL" id="OHS94967.1"/>
    </source>
</evidence>
<dbReference type="PROSITE" id="PS50086">
    <property type="entry name" value="TBC_RABGAP"/>
    <property type="match status" value="1"/>
</dbReference>
<feature type="compositionally biased region" description="Polar residues" evidence="2">
    <location>
        <begin position="581"/>
        <end position="591"/>
    </location>
</feature>
<reference evidence="4" key="1">
    <citation type="submission" date="2016-10" db="EMBL/GenBank/DDBJ databases">
        <authorList>
            <person name="Benchimol M."/>
            <person name="Almeida L.G."/>
            <person name="Vasconcelos A.T."/>
            <person name="Perreira-Neves A."/>
            <person name="Rosa I.A."/>
            <person name="Tasca T."/>
            <person name="Bogo M.R."/>
            <person name="de Souza W."/>
        </authorList>
    </citation>
    <scope>NUCLEOTIDE SEQUENCE [LARGE SCALE GENOMIC DNA]</scope>
    <source>
        <strain evidence="4">K</strain>
    </source>
</reference>
<proteinExistence type="predicted"/>
<comment type="caution">
    <text evidence="4">The sequence shown here is derived from an EMBL/GenBank/DDBJ whole genome shotgun (WGS) entry which is preliminary data.</text>
</comment>
<feature type="region of interest" description="Disordered" evidence="2">
    <location>
        <begin position="431"/>
        <end position="460"/>
    </location>
</feature>
<feature type="region of interest" description="Disordered" evidence="2">
    <location>
        <begin position="389"/>
        <end position="416"/>
    </location>
</feature>
<protein>
    <recommendedName>
        <fullName evidence="3">Rab-GAP TBC domain-containing protein</fullName>
    </recommendedName>
</protein>
<feature type="compositionally biased region" description="Low complexity" evidence="2">
    <location>
        <begin position="391"/>
        <end position="409"/>
    </location>
</feature>
<dbReference type="Gene3D" id="1.10.472.80">
    <property type="entry name" value="Ypt/Rab-GAP domain of gyp1p, domain 3"/>
    <property type="match status" value="1"/>
</dbReference>
<dbReference type="GO" id="GO:0005096">
    <property type="term" value="F:GTPase activator activity"/>
    <property type="evidence" value="ECO:0007669"/>
    <property type="project" value="UniProtKB-KW"/>
</dbReference>
<name>A0A1J4J9S0_9EUKA</name>
<feature type="compositionally biased region" description="Basic and acidic residues" evidence="2">
    <location>
        <begin position="721"/>
        <end position="733"/>
    </location>
</feature>
<evidence type="ECO:0000313" key="5">
    <source>
        <dbReference type="Proteomes" id="UP000179807"/>
    </source>
</evidence>
<keyword evidence="5" id="KW-1185">Reference proteome</keyword>
<sequence>MVIAPNCQKQFARDQDWIRILKEKRAEYFELKTKHFIKPPDDDQNDPLLASQNSEWNQFFKDQDLRQQIKTDTNRAFQELDFFHMPENLQTLEDILFLFCRTHPNYGYPQGLHELAAFILYTFHEEMIADKDDTISFIFNANSVVPDTYFTFEKLAEYLEPFYSDVQDLSEEVQNVIIARKSPQLAKSLQMSGIAPHTYMMKWMRLLFLSVFDFDSVRPMWDVIIDHLPNLKVIKNACAAMLLNAGKKLINGDSTEALQLLFHYPAVPKPARFVVEGVEMTNKDGKGKMSREDLIMVVAERLNELSRGLNDICTLNGYELALPYVMDLRRTRDILIGILPVEEMLPLEMAVELFTPQKVEYTPVNEGNTGMNANSLHDKNEKTDFEFIKASSKSSSSKDNNNSSTTTTTVNQNVLFGGDEETVNDKANALFSDEPKPQSAADQKLFSGSKGVKSKQKRDGLASIVKQGSTQELFGDLEKPKSLSQADKTLFEIVQQPPSTNSQSVKVLEKASDPDFLNKQTVIQKVTPKRAESSSMSAGSQEKVLDDPLMSFKKEETNEKRSLFDTNSNQNEQKEKNKSQLLQNTDLFGNPTNSNSSSTNSKGGSLFDDESKKLENDPLFTAKASKKPKSGGTDDLLFGKKSQSKDAGSLFADDGKEANKKPRNNSKKSMPKASPFESNTTLDDNDPLFGGSTSTSSNGNNSTAGKKAKVIINKQALKKNTNLDKEKEEEILPKPKQKSIKPSIYDDDDEIQNAIIKKPNTTEKKGGLLDDDDDFLSGVSKPKQADKPKPKGGLFD</sequence>
<dbReference type="AlphaFoldDB" id="A0A1J4J9S0"/>
<dbReference type="PANTHER" id="PTHR22957">
    <property type="entry name" value="TBC1 DOMAIN FAMILY MEMBER GTPASE-ACTIVATING PROTEIN"/>
    <property type="match status" value="1"/>
</dbReference>
<evidence type="ECO:0000256" key="2">
    <source>
        <dbReference type="SAM" id="MobiDB-lite"/>
    </source>
</evidence>
<feature type="compositionally biased region" description="Basic and acidic residues" evidence="2">
    <location>
        <begin position="552"/>
        <end position="563"/>
    </location>
</feature>
<feature type="compositionally biased region" description="Low complexity" evidence="2">
    <location>
        <begin position="592"/>
        <end position="601"/>
    </location>
</feature>
<dbReference type="VEuPathDB" id="TrichDB:TRFO_38856"/>
<dbReference type="InterPro" id="IPR035969">
    <property type="entry name" value="Rab-GAP_TBC_sf"/>
</dbReference>
<keyword evidence="1" id="KW-0343">GTPase activation</keyword>
<dbReference type="Gene3D" id="1.10.8.270">
    <property type="entry name" value="putative rabgap domain of human tbc1 domain family member 14 like domains"/>
    <property type="match status" value="1"/>
</dbReference>
<feature type="compositionally biased region" description="Low complexity" evidence="2">
    <location>
        <begin position="690"/>
        <end position="703"/>
    </location>
</feature>
<feature type="compositionally biased region" description="Polar residues" evidence="2">
    <location>
        <begin position="496"/>
        <end position="505"/>
    </location>
</feature>
<feature type="compositionally biased region" description="Basic residues" evidence="2">
    <location>
        <begin position="661"/>
        <end position="670"/>
    </location>
</feature>
<dbReference type="GeneID" id="94846997"/>
<organism evidence="4 5">
    <name type="scientific">Tritrichomonas foetus</name>
    <dbReference type="NCBI Taxonomy" id="1144522"/>
    <lineage>
        <taxon>Eukaryota</taxon>
        <taxon>Metamonada</taxon>
        <taxon>Parabasalia</taxon>
        <taxon>Tritrichomonadida</taxon>
        <taxon>Tritrichomonadidae</taxon>
        <taxon>Tritrichomonas</taxon>
    </lineage>
</organism>
<evidence type="ECO:0000259" key="3">
    <source>
        <dbReference type="PROSITE" id="PS50086"/>
    </source>
</evidence>
<dbReference type="Pfam" id="PF00566">
    <property type="entry name" value="RabGAP-TBC"/>
    <property type="match status" value="1"/>
</dbReference>
<feature type="domain" description="Rab-GAP TBC" evidence="3">
    <location>
        <begin position="46"/>
        <end position="228"/>
    </location>
</feature>
<dbReference type="SUPFAM" id="SSF47923">
    <property type="entry name" value="Ypt/Rab-GAP domain of gyp1p"/>
    <property type="match status" value="2"/>
</dbReference>
<accession>A0A1J4J9S0</accession>
<dbReference type="EMBL" id="MLAK01001275">
    <property type="protein sequence ID" value="OHS94967.1"/>
    <property type="molecule type" value="Genomic_DNA"/>
</dbReference>
<dbReference type="InterPro" id="IPR000195">
    <property type="entry name" value="Rab-GAP-TBC_dom"/>
</dbReference>